<keyword evidence="3" id="KW-0472">Membrane</keyword>
<dbReference type="Pfam" id="PF10167">
    <property type="entry name" value="BORCS8"/>
    <property type="match status" value="1"/>
</dbReference>
<comment type="subcellular location">
    <subcellularLocation>
        <location evidence="1">Lysosome membrane</location>
    </subcellularLocation>
</comment>
<dbReference type="GO" id="GO:0005765">
    <property type="term" value="C:lysosomal membrane"/>
    <property type="evidence" value="ECO:0007669"/>
    <property type="project" value="UniProtKB-SubCell"/>
</dbReference>
<evidence type="ECO:0000256" key="1">
    <source>
        <dbReference type="ARBA" id="ARBA00004656"/>
    </source>
</evidence>
<feature type="compositionally biased region" description="Polar residues" evidence="5">
    <location>
        <begin position="104"/>
        <end position="113"/>
    </location>
</feature>
<protein>
    <recommendedName>
        <fullName evidence="7">BLOC-1-related complex subunit 8</fullName>
    </recommendedName>
</protein>
<accession>A0A0L8FSQ6</accession>
<dbReference type="InterPro" id="IPR019320">
    <property type="entry name" value="BORCS8"/>
</dbReference>
<evidence type="ECO:0000256" key="5">
    <source>
        <dbReference type="SAM" id="MobiDB-lite"/>
    </source>
</evidence>
<dbReference type="AlphaFoldDB" id="A0A0L8FSQ6"/>
<organism evidence="6">
    <name type="scientific">Octopus bimaculoides</name>
    <name type="common">California two-spotted octopus</name>
    <dbReference type="NCBI Taxonomy" id="37653"/>
    <lineage>
        <taxon>Eukaryota</taxon>
        <taxon>Metazoa</taxon>
        <taxon>Spiralia</taxon>
        <taxon>Lophotrochozoa</taxon>
        <taxon>Mollusca</taxon>
        <taxon>Cephalopoda</taxon>
        <taxon>Coleoidea</taxon>
        <taxon>Octopodiformes</taxon>
        <taxon>Octopoda</taxon>
        <taxon>Incirrata</taxon>
        <taxon>Octopodidae</taxon>
        <taxon>Octopus</taxon>
    </lineage>
</organism>
<evidence type="ECO:0008006" key="7">
    <source>
        <dbReference type="Google" id="ProtNLM"/>
    </source>
</evidence>
<dbReference type="EMBL" id="KQ426847">
    <property type="protein sequence ID" value="KOF67683.1"/>
    <property type="molecule type" value="Genomic_DNA"/>
</dbReference>
<feature type="compositionally biased region" description="Basic and acidic residues" evidence="5">
    <location>
        <begin position="121"/>
        <end position="133"/>
    </location>
</feature>
<dbReference type="GO" id="GO:0099078">
    <property type="term" value="C:BORC complex"/>
    <property type="evidence" value="ECO:0007669"/>
    <property type="project" value="TreeGrafter"/>
</dbReference>
<feature type="region of interest" description="Disordered" evidence="5">
    <location>
        <begin position="93"/>
        <end position="155"/>
    </location>
</feature>
<dbReference type="PANTHER" id="PTHR21146">
    <property type="entry name" value="MEF2B PROTEIN"/>
    <property type="match status" value="1"/>
</dbReference>
<evidence type="ECO:0000313" key="6">
    <source>
        <dbReference type="EMBL" id="KOF67683.1"/>
    </source>
</evidence>
<reference evidence="6" key="1">
    <citation type="submission" date="2015-07" db="EMBL/GenBank/DDBJ databases">
        <title>MeaNS - Measles Nucleotide Surveillance Program.</title>
        <authorList>
            <person name="Tran T."/>
            <person name="Druce J."/>
        </authorList>
    </citation>
    <scope>NUCLEOTIDE SEQUENCE</scope>
    <source>
        <strain evidence="6">UCB-OBI-ISO-001</strain>
        <tissue evidence="6">Gonad</tissue>
    </source>
</reference>
<evidence type="ECO:0000256" key="4">
    <source>
        <dbReference type="ARBA" id="ARBA00023228"/>
    </source>
</evidence>
<evidence type="ECO:0000256" key="3">
    <source>
        <dbReference type="ARBA" id="ARBA00023136"/>
    </source>
</evidence>
<feature type="region of interest" description="Disordered" evidence="5">
    <location>
        <begin position="257"/>
        <end position="278"/>
    </location>
</feature>
<dbReference type="OrthoDB" id="10044187at2759"/>
<sequence>MAHSMSISISDYAAKSKVTLPAAATATVNTYLRALVHTRTRAIRKCGRSNSLPVHLEVVFYTCMYPDLFQIIPSVTSMDRLAVQYKLRGALLNRTNNNNNNNNDKTQPPQSKTNDSEMNDSEQKTVGENRDTSKAGSDGLLRRVSGGSQSIRENLEPELEHKARKVSERFSENLHIITNEPSLAFFRIQEHVRKSLPQLVEQKHEVQEIHQNVQGACFDTEYAKNAVNAMQNSNVHFQNIQDLLKNAMFMKQQIEYEESRKQQERRHPSMYSTSGGASSTSDIAASALVSSNSGSSGGGGGGGVGGVGGGGGSRNSGGGSGGNCYPFVEIRKRQAAGRILSSISVHNLSTSSVEVDFALRLFGVNEKSTS</sequence>
<evidence type="ECO:0000256" key="2">
    <source>
        <dbReference type="ARBA" id="ARBA00010463"/>
    </source>
</evidence>
<proteinExistence type="inferred from homology"/>
<comment type="similarity">
    <text evidence="2">Belongs to the BORCS8 family.</text>
</comment>
<dbReference type="PANTHER" id="PTHR21146:SF0">
    <property type="entry name" value="BLOC-1-RELATED COMPLEX SUBUNIT 8"/>
    <property type="match status" value="1"/>
</dbReference>
<dbReference type="STRING" id="37653.A0A0L8FSQ6"/>
<name>A0A0L8FSQ6_OCTBM</name>
<feature type="compositionally biased region" description="Basic and acidic residues" evidence="5">
    <location>
        <begin position="257"/>
        <end position="267"/>
    </location>
</feature>
<gene>
    <name evidence="6" type="ORF">OCBIM_22009032mg</name>
</gene>
<keyword evidence="4" id="KW-0458">Lysosome</keyword>